<dbReference type="EMBL" id="FPLD01000100">
    <property type="protein sequence ID" value="SGZ10126.1"/>
    <property type="molecule type" value="Genomic_DNA"/>
</dbReference>
<keyword evidence="1" id="KW-0472">Membrane</keyword>
<evidence type="ECO:0000313" key="3">
    <source>
        <dbReference type="Proteomes" id="UP000183794"/>
    </source>
</evidence>
<gene>
    <name evidence="2" type="ORF">NVI5450_3540</name>
</gene>
<keyword evidence="1" id="KW-0812">Transmembrane</keyword>
<proteinExistence type="predicted"/>
<keyword evidence="1" id="KW-1133">Transmembrane helix</keyword>
<protein>
    <submittedName>
        <fullName evidence="2">Uncharacterized protein</fullName>
    </submittedName>
</protein>
<sequence length="43" mass="4747">MEAFGISGYEFGVIGMTFGMFGFVAFSKLIRLEEHLKNSGVLD</sequence>
<reference evidence="2 3" key="1">
    <citation type="submission" date="2016-11" db="EMBL/GenBank/DDBJ databases">
        <authorList>
            <person name="Jaros S."/>
            <person name="Januszkiewicz K."/>
            <person name="Wedrychowicz H."/>
        </authorList>
    </citation>
    <scope>NUCLEOTIDE SEQUENCE [LARGE SCALE GENOMIC DNA]</scope>
    <source>
        <strain evidence="2">NVI 5450</strain>
    </source>
</reference>
<name>A0A1L0BW82_9GAMM</name>
<dbReference type="AlphaFoldDB" id="A0A1L0BW82"/>
<dbReference type="Proteomes" id="UP000183794">
    <property type="component" value="Unassembled WGS sequence"/>
</dbReference>
<organism evidence="2 3">
    <name type="scientific">Moritella viscosa</name>
    <dbReference type="NCBI Taxonomy" id="80854"/>
    <lineage>
        <taxon>Bacteria</taxon>
        <taxon>Pseudomonadati</taxon>
        <taxon>Pseudomonadota</taxon>
        <taxon>Gammaproteobacteria</taxon>
        <taxon>Alteromonadales</taxon>
        <taxon>Moritellaceae</taxon>
        <taxon>Moritella</taxon>
    </lineage>
</organism>
<evidence type="ECO:0000313" key="2">
    <source>
        <dbReference type="EMBL" id="SGZ10126.1"/>
    </source>
</evidence>
<accession>A0A1L0BW82</accession>
<dbReference type="RefSeq" id="WP_280174080.1">
    <property type="nucleotide sequence ID" value="NZ_CAWRBC010000028.1"/>
</dbReference>
<evidence type="ECO:0000256" key="1">
    <source>
        <dbReference type="SAM" id="Phobius"/>
    </source>
</evidence>
<feature type="transmembrane region" description="Helical" evidence="1">
    <location>
        <begin position="6"/>
        <end position="26"/>
    </location>
</feature>